<keyword evidence="3" id="KW-1185">Reference proteome</keyword>
<dbReference type="PANTHER" id="PTHR41532:SF1">
    <property type="entry name" value="FIXS PROTEIN"/>
    <property type="match status" value="1"/>
</dbReference>
<name>A0A518F115_9BACT</name>
<keyword evidence="1" id="KW-1133">Transmembrane helix</keyword>
<dbReference type="InterPro" id="IPR004714">
    <property type="entry name" value="Cyt_oxidase_maturation_cbb3"/>
</dbReference>
<evidence type="ECO:0000313" key="3">
    <source>
        <dbReference type="Proteomes" id="UP000320390"/>
    </source>
</evidence>
<dbReference type="AlphaFoldDB" id="A0A518F115"/>
<evidence type="ECO:0000256" key="1">
    <source>
        <dbReference type="SAM" id="Phobius"/>
    </source>
</evidence>
<accession>A0A518F115</accession>
<reference evidence="2 3" key="1">
    <citation type="submission" date="2019-02" db="EMBL/GenBank/DDBJ databases">
        <title>Deep-cultivation of Planctomycetes and their phenomic and genomic characterization uncovers novel biology.</title>
        <authorList>
            <person name="Wiegand S."/>
            <person name="Jogler M."/>
            <person name="Boedeker C."/>
            <person name="Pinto D."/>
            <person name="Vollmers J."/>
            <person name="Rivas-Marin E."/>
            <person name="Kohn T."/>
            <person name="Peeters S.H."/>
            <person name="Heuer A."/>
            <person name="Rast P."/>
            <person name="Oberbeckmann S."/>
            <person name="Bunk B."/>
            <person name="Jeske O."/>
            <person name="Meyerdierks A."/>
            <person name="Storesund J.E."/>
            <person name="Kallscheuer N."/>
            <person name="Luecker S."/>
            <person name="Lage O.M."/>
            <person name="Pohl T."/>
            <person name="Merkel B.J."/>
            <person name="Hornburger P."/>
            <person name="Mueller R.-W."/>
            <person name="Bruemmer F."/>
            <person name="Labrenz M."/>
            <person name="Spormann A.M."/>
            <person name="Op den Camp H."/>
            <person name="Overmann J."/>
            <person name="Amann R."/>
            <person name="Jetten M.S.M."/>
            <person name="Mascher T."/>
            <person name="Medema M.H."/>
            <person name="Devos D.P."/>
            <person name="Kaster A.-K."/>
            <person name="Ovreas L."/>
            <person name="Rohde M."/>
            <person name="Galperin M.Y."/>
            <person name="Jogler C."/>
        </authorList>
    </citation>
    <scope>NUCLEOTIDE SEQUENCE [LARGE SCALE GENOMIC DNA]</scope>
    <source>
        <strain evidence="2 3">Poly30</strain>
    </source>
</reference>
<dbReference type="Pfam" id="PF03597">
    <property type="entry name" value="FixS"/>
    <property type="match status" value="1"/>
</dbReference>
<protein>
    <submittedName>
        <fullName evidence="2">Cytochrome oxidase maturation protein cbb3-type</fullName>
    </submittedName>
</protein>
<keyword evidence="1" id="KW-0472">Membrane</keyword>
<dbReference type="NCBIfam" id="TIGR00847">
    <property type="entry name" value="ccoS"/>
    <property type="match status" value="1"/>
</dbReference>
<gene>
    <name evidence="2" type="ORF">Poly30_55930</name>
</gene>
<feature type="transmembrane region" description="Helical" evidence="1">
    <location>
        <begin position="6"/>
        <end position="26"/>
    </location>
</feature>
<evidence type="ECO:0000313" key="2">
    <source>
        <dbReference type="EMBL" id="QDV10032.1"/>
    </source>
</evidence>
<organism evidence="2 3">
    <name type="scientific">Saltatorellus ferox</name>
    <dbReference type="NCBI Taxonomy" id="2528018"/>
    <lineage>
        <taxon>Bacteria</taxon>
        <taxon>Pseudomonadati</taxon>
        <taxon>Planctomycetota</taxon>
        <taxon>Planctomycetia</taxon>
        <taxon>Planctomycetia incertae sedis</taxon>
        <taxon>Saltatorellus</taxon>
    </lineage>
</organism>
<proteinExistence type="predicted"/>
<dbReference type="PANTHER" id="PTHR41532">
    <property type="entry name" value="FIXS PROTEIN"/>
    <property type="match status" value="1"/>
</dbReference>
<sequence length="51" mass="5518">MSVIYIVLPLALVLGGAALVAFLWAVKRGQFDDLDTPAMRVVLEDDALSED</sequence>
<keyword evidence="1" id="KW-0812">Transmembrane</keyword>
<dbReference type="RefSeq" id="WP_145205500.1">
    <property type="nucleotide sequence ID" value="NZ_CP036434.1"/>
</dbReference>
<dbReference type="Proteomes" id="UP000320390">
    <property type="component" value="Chromosome"/>
</dbReference>
<dbReference type="EMBL" id="CP036434">
    <property type="protein sequence ID" value="QDV10032.1"/>
    <property type="molecule type" value="Genomic_DNA"/>
</dbReference>